<dbReference type="FunFam" id="3.80.10.10:FF:000041">
    <property type="entry name" value="LRR receptor-like serine/threonine-protein kinase ERECTA"/>
    <property type="match status" value="1"/>
</dbReference>
<comment type="subcellular location">
    <subcellularLocation>
        <location evidence="1">Membrane</location>
    </subcellularLocation>
</comment>
<keyword evidence="3" id="KW-0732">Signal</keyword>
<evidence type="ECO:0000256" key="6">
    <source>
        <dbReference type="ARBA" id="ARBA00023180"/>
    </source>
</evidence>
<dbReference type="Gene3D" id="3.80.10.10">
    <property type="entry name" value="Ribonuclease Inhibitor"/>
    <property type="match status" value="1"/>
</dbReference>
<accession>A0AA38SGG5</accession>
<name>A0AA38SGG5_9ASTR</name>
<evidence type="ECO:0000256" key="1">
    <source>
        <dbReference type="ARBA" id="ARBA00004370"/>
    </source>
</evidence>
<evidence type="ECO:0000313" key="7">
    <source>
        <dbReference type="EMBL" id="KAJ9535606.1"/>
    </source>
</evidence>
<proteinExistence type="predicted"/>
<keyword evidence="4" id="KW-0677">Repeat</keyword>
<dbReference type="Pfam" id="PF00560">
    <property type="entry name" value="LRR_1"/>
    <property type="match status" value="3"/>
</dbReference>
<dbReference type="InterPro" id="IPR032675">
    <property type="entry name" value="LRR_dom_sf"/>
</dbReference>
<keyword evidence="5" id="KW-0472">Membrane</keyword>
<organism evidence="7 8">
    <name type="scientific">Centaurea solstitialis</name>
    <name type="common">yellow star-thistle</name>
    <dbReference type="NCBI Taxonomy" id="347529"/>
    <lineage>
        <taxon>Eukaryota</taxon>
        <taxon>Viridiplantae</taxon>
        <taxon>Streptophyta</taxon>
        <taxon>Embryophyta</taxon>
        <taxon>Tracheophyta</taxon>
        <taxon>Spermatophyta</taxon>
        <taxon>Magnoliopsida</taxon>
        <taxon>eudicotyledons</taxon>
        <taxon>Gunneridae</taxon>
        <taxon>Pentapetalae</taxon>
        <taxon>asterids</taxon>
        <taxon>campanulids</taxon>
        <taxon>Asterales</taxon>
        <taxon>Asteraceae</taxon>
        <taxon>Carduoideae</taxon>
        <taxon>Cardueae</taxon>
        <taxon>Centaureinae</taxon>
        <taxon>Centaurea</taxon>
    </lineage>
</organism>
<evidence type="ECO:0000256" key="4">
    <source>
        <dbReference type="ARBA" id="ARBA00022737"/>
    </source>
</evidence>
<dbReference type="PANTHER" id="PTHR48054">
    <property type="entry name" value="RECEPTOR KINASE-LIKE PROTEIN XA21"/>
    <property type="match status" value="1"/>
</dbReference>
<dbReference type="EMBL" id="JARYMX010000183">
    <property type="protein sequence ID" value="KAJ9535606.1"/>
    <property type="molecule type" value="Genomic_DNA"/>
</dbReference>
<dbReference type="SUPFAM" id="SSF52058">
    <property type="entry name" value="L domain-like"/>
    <property type="match status" value="1"/>
</dbReference>
<evidence type="ECO:0000256" key="3">
    <source>
        <dbReference type="ARBA" id="ARBA00022729"/>
    </source>
</evidence>
<keyword evidence="8" id="KW-1185">Reference proteome</keyword>
<dbReference type="InterPro" id="IPR052592">
    <property type="entry name" value="LRR-RLK"/>
</dbReference>
<keyword evidence="2" id="KW-0433">Leucine-rich repeat</keyword>
<dbReference type="PANTHER" id="PTHR48054:SF7">
    <property type="entry name" value="RECEPTOR KINASE"/>
    <property type="match status" value="1"/>
</dbReference>
<evidence type="ECO:0000256" key="5">
    <source>
        <dbReference type="ARBA" id="ARBA00023136"/>
    </source>
</evidence>
<dbReference type="Proteomes" id="UP001172457">
    <property type="component" value="Unassembled WGS sequence"/>
</dbReference>
<evidence type="ECO:0000313" key="8">
    <source>
        <dbReference type="Proteomes" id="UP001172457"/>
    </source>
</evidence>
<protein>
    <submittedName>
        <fullName evidence="7">Uncharacterized protein</fullName>
    </submittedName>
</protein>
<keyword evidence="6" id="KW-0325">Glycoprotein</keyword>
<dbReference type="InterPro" id="IPR001611">
    <property type="entry name" value="Leu-rich_rpt"/>
</dbReference>
<comment type="caution">
    <text evidence="7">The sequence shown here is derived from an EMBL/GenBank/DDBJ whole genome shotgun (WGS) entry which is preliminary data.</text>
</comment>
<sequence length="156" mass="17308">MQKRLGGLNNNSFVGFIPPSIGNLTNLSWFWVSGNQLQGSIPLGLDKLVNARHLIMNNNRLSGTIPSSLSLVETLEATPRPNLLSGNSASESKEPPKVLVKQQSEWICSEPDRNEFSLYVKVGFKLDEHCQCIVLTDMSNNSFDLSDIPTCSHFHH</sequence>
<gene>
    <name evidence="7" type="ORF">OSB04_un001258</name>
</gene>
<dbReference type="GO" id="GO:0016020">
    <property type="term" value="C:membrane"/>
    <property type="evidence" value="ECO:0007669"/>
    <property type="project" value="UniProtKB-SubCell"/>
</dbReference>
<evidence type="ECO:0000256" key="2">
    <source>
        <dbReference type="ARBA" id="ARBA00022614"/>
    </source>
</evidence>
<reference evidence="7" key="1">
    <citation type="submission" date="2023-03" db="EMBL/GenBank/DDBJ databases">
        <title>Chromosome-scale reference genome and RAD-based genetic map of yellow starthistle (Centaurea solstitialis) reveal putative structural variation and QTLs associated with invader traits.</title>
        <authorList>
            <person name="Reatini B."/>
            <person name="Cang F.A."/>
            <person name="Jiang Q."/>
            <person name="Mckibben M.T.W."/>
            <person name="Barker M.S."/>
            <person name="Rieseberg L.H."/>
            <person name="Dlugosch K.M."/>
        </authorList>
    </citation>
    <scope>NUCLEOTIDE SEQUENCE</scope>
    <source>
        <strain evidence="7">CAN-66</strain>
        <tissue evidence="7">Leaf</tissue>
    </source>
</reference>
<dbReference type="AlphaFoldDB" id="A0AA38SGG5"/>